<feature type="region of interest" description="Disordered" evidence="1">
    <location>
        <begin position="61"/>
        <end position="82"/>
    </location>
</feature>
<proteinExistence type="predicted"/>
<feature type="compositionally biased region" description="Polar residues" evidence="1">
    <location>
        <begin position="1"/>
        <end position="15"/>
    </location>
</feature>
<sequence length="166" mass="17750">MSNKQSYATAVSKQTDAAAGGSGQGEAPPPYTAPSGSGLNQPPHQTHLPVRSQGLVHQHLGDGYGTTESYHPTSEGGWTPPASAAVAKSRALRRFWLAMMWAWLIWIAVGLLIGGGISDVENNPPGRSGHWDKHGKWHDDRWGYASRLLGKGQAEAAAMEQVVVME</sequence>
<feature type="compositionally biased region" description="Polar residues" evidence="1">
    <location>
        <begin position="34"/>
        <end position="44"/>
    </location>
</feature>
<keyword evidence="4" id="KW-1185">Reference proteome</keyword>
<dbReference type="EMBL" id="JAKWFO010000005">
    <property type="protein sequence ID" value="KAI9636984.1"/>
    <property type="molecule type" value="Genomic_DNA"/>
</dbReference>
<keyword evidence="2" id="KW-0812">Transmembrane</keyword>
<dbReference type="GeneID" id="77732763"/>
<evidence type="ECO:0000256" key="2">
    <source>
        <dbReference type="SAM" id="Phobius"/>
    </source>
</evidence>
<dbReference type="Proteomes" id="UP001164286">
    <property type="component" value="Unassembled WGS sequence"/>
</dbReference>
<organism evidence="3 4">
    <name type="scientific">Dioszegia hungarica</name>
    <dbReference type="NCBI Taxonomy" id="4972"/>
    <lineage>
        <taxon>Eukaryota</taxon>
        <taxon>Fungi</taxon>
        <taxon>Dikarya</taxon>
        <taxon>Basidiomycota</taxon>
        <taxon>Agaricomycotina</taxon>
        <taxon>Tremellomycetes</taxon>
        <taxon>Tremellales</taxon>
        <taxon>Bulleribasidiaceae</taxon>
        <taxon>Dioszegia</taxon>
    </lineage>
</organism>
<evidence type="ECO:0000313" key="4">
    <source>
        <dbReference type="Proteomes" id="UP001164286"/>
    </source>
</evidence>
<evidence type="ECO:0000313" key="3">
    <source>
        <dbReference type="EMBL" id="KAI9636984.1"/>
    </source>
</evidence>
<keyword evidence="2" id="KW-0472">Membrane</keyword>
<evidence type="ECO:0000256" key="1">
    <source>
        <dbReference type="SAM" id="MobiDB-lite"/>
    </source>
</evidence>
<dbReference type="AlphaFoldDB" id="A0AA38HDG7"/>
<reference evidence="3" key="1">
    <citation type="journal article" date="2022" name="G3 (Bethesda)">
        <title>High quality genome of the basidiomycete yeast Dioszegia hungarica PDD-24b-2 isolated from cloud water.</title>
        <authorList>
            <person name="Jarrige D."/>
            <person name="Haridas S."/>
            <person name="Bleykasten-Grosshans C."/>
            <person name="Joly M."/>
            <person name="Nadalig T."/>
            <person name="Sancelme M."/>
            <person name="Vuilleumier S."/>
            <person name="Grigoriev I.V."/>
            <person name="Amato P."/>
            <person name="Bringel F."/>
        </authorList>
    </citation>
    <scope>NUCLEOTIDE SEQUENCE</scope>
    <source>
        <strain evidence="3">PDD-24b-2</strain>
    </source>
</reference>
<dbReference type="RefSeq" id="XP_052946761.1">
    <property type="nucleotide sequence ID" value="XM_053093558.1"/>
</dbReference>
<feature type="region of interest" description="Disordered" evidence="1">
    <location>
        <begin position="1"/>
        <end position="48"/>
    </location>
</feature>
<keyword evidence="2" id="KW-1133">Transmembrane helix</keyword>
<gene>
    <name evidence="3" type="ORF">MKK02DRAFT_45693</name>
</gene>
<accession>A0AA38HDG7</accession>
<protein>
    <submittedName>
        <fullName evidence="3">Uncharacterized protein</fullName>
    </submittedName>
</protein>
<comment type="caution">
    <text evidence="3">The sequence shown here is derived from an EMBL/GenBank/DDBJ whole genome shotgun (WGS) entry which is preliminary data.</text>
</comment>
<name>A0AA38HDG7_9TREE</name>
<feature type="transmembrane region" description="Helical" evidence="2">
    <location>
        <begin position="95"/>
        <end position="117"/>
    </location>
</feature>